<reference evidence="1 2" key="1">
    <citation type="submission" date="2015-04" db="EMBL/GenBank/DDBJ databases">
        <authorList>
            <person name="Syromyatnikov M.Y."/>
            <person name="Popov V.N."/>
        </authorList>
    </citation>
    <scope>NUCLEOTIDE SEQUENCE [LARGE SCALE GENOMIC DNA]</scope>
</reference>
<dbReference type="Proteomes" id="UP000183832">
    <property type="component" value="Unassembled WGS sequence"/>
</dbReference>
<name>A0A1J1IDE3_9DIPT</name>
<evidence type="ECO:0000313" key="2">
    <source>
        <dbReference type="Proteomes" id="UP000183832"/>
    </source>
</evidence>
<sequence length="96" mass="11476">MALHRRFVLFEDDNKREKNKKENMKIIREQENFNDERFLSTRLLKIMSTTSDKRDDDEISCNKNKTKMLNYQHNEDLPLMTLRVISNGGELDGEQL</sequence>
<protein>
    <submittedName>
        <fullName evidence="1">CLUMA_CG010399, isoform A</fullName>
    </submittedName>
</protein>
<keyword evidence="2" id="KW-1185">Reference proteome</keyword>
<gene>
    <name evidence="1" type="ORF">CLUMA_CG010399</name>
</gene>
<dbReference type="AlphaFoldDB" id="A0A1J1IDE3"/>
<proteinExistence type="predicted"/>
<accession>A0A1J1IDE3</accession>
<dbReference type="EMBL" id="CVRI01000045">
    <property type="protein sequence ID" value="CRK96998.1"/>
    <property type="molecule type" value="Genomic_DNA"/>
</dbReference>
<organism evidence="1 2">
    <name type="scientific">Clunio marinus</name>
    <dbReference type="NCBI Taxonomy" id="568069"/>
    <lineage>
        <taxon>Eukaryota</taxon>
        <taxon>Metazoa</taxon>
        <taxon>Ecdysozoa</taxon>
        <taxon>Arthropoda</taxon>
        <taxon>Hexapoda</taxon>
        <taxon>Insecta</taxon>
        <taxon>Pterygota</taxon>
        <taxon>Neoptera</taxon>
        <taxon>Endopterygota</taxon>
        <taxon>Diptera</taxon>
        <taxon>Nematocera</taxon>
        <taxon>Chironomoidea</taxon>
        <taxon>Chironomidae</taxon>
        <taxon>Clunio</taxon>
    </lineage>
</organism>
<evidence type="ECO:0000313" key="1">
    <source>
        <dbReference type="EMBL" id="CRK96998.1"/>
    </source>
</evidence>